<evidence type="ECO:0000313" key="1">
    <source>
        <dbReference type="EMBL" id="SDV49168.1"/>
    </source>
</evidence>
<protein>
    <submittedName>
        <fullName evidence="1">Uncharacterized protein</fullName>
    </submittedName>
</protein>
<proteinExistence type="predicted"/>
<dbReference type="AlphaFoldDB" id="A0A1H2PQT2"/>
<gene>
    <name evidence="1" type="ORF">SAMN05216551_107122</name>
</gene>
<dbReference type="Proteomes" id="UP000243719">
    <property type="component" value="Unassembled WGS sequence"/>
</dbReference>
<organism evidence="1 2">
    <name type="scientific">Chitinasiproducens palmae</name>
    <dbReference type="NCBI Taxonomy" id="1770053"/>
    <lineage>
        <taxon>Bacteria</taxon>
        <taxon>Pseudomonadati</taxon>
        <taxon>Pseudomonadota</taxon>
        <taxon>Betaproteobacteria</taxon>
        <taxon>Burkholderiales</taxon>
        <taxon>Burkholderiaceae</taxon>
        <taxon>Chitinasiproducens</taxon>
    </lineage>
</organism>
<accession>A0A1H2PQT2</accession>
<dbReference type="STRING" id="1770053.SAMN05216551_107122"/>
<dbReference type="EMBL" id="FNLO01000007">
    <property type="protein sequence ID" value="SDV49168.1"/>
    <property type="molecule type" value="Genomic_DNA"/>
</dbReference>
<dbReference type="RefSeq" id="WP_091908894.1">
    <property type="nucleotide sequence ID" value="NZ_FNLO01000007.1"/>
</dbReference>
<name>A0A1H2PQT2_9BURK</name>
<evidence type="ECO:0000313" key="2">
    <source>
        <dbReference type="Proteomes" id="UP000243719"/>
    </source>
</evidence>
<keyword evidence="2" id="KW-1185">Reference proteome</keyword>
<reference evidence="2" key="1">
    <citation type="submission" date="2016-09" db="EMBL/GenBank/DDBJ databases">
        <authorList>
            <person name="Varghese N."/>
            <person name="Submissions S."/>
        </authorList>
    </citation>
    <scope>NUCLEOTIDE SEQUENCE [LARGE SCALE GENOMIC DNA]</scope>
    <source>
        <strain evidence="2">JS23</strain>
    </source>
</reference>
<sequence length="102" mass="10833">MKITVASRAESPHWELVAAPYRLAAKSSATEDPDRPSIAQGSRLDVFVHPVTGACNVASDAASIDFRQAADERLSFDLANPDADTLELVEALTVCGAFVSDD</sequence>